<proteinExistence type="predicted"/>
<feature type="transmembrane region" description="Helical" evidence="1">
    <location>
        <begin position="28"/>
        <end position="47"/>
    </location>
</feature>
<reference evidence="2 3" key="1">
    <citation type="submission" date="2020-08" db="EMBL/GenBank/DDBJ databases">
        <title>Sequencing the genomes of 1000 actinobacteria strains.</title>
        <authorList>
            <person name="Klenk H.-P."/>
        </authorList>
    </citation>
    <scope>NUCLEOTIDE SEQUENCE [LARGE SCALE GENOMIC DNA]</scope>
    <source>
        <strain evidence="2 3">DSM 45486</strain>
    </source>
</reference>
<comment type="caution">
    <text evidence="2">The sequence shown here is derived from an EMBL/GenBank/DDBJ whole genome shotgun (WGS) entry which is preliminary data.</text>
</comment>
<keyword evidence="1" id="KW-1133">Transmembrane helix</keyword>
<accession>A0A7W9LZ54</accession>
<dbReference type="Proteomes" id="UP000552097">
    <property type="component" value="Unassembled WGS sequence"/>
</dbReference>
<keyword evidence="1" id="KW-0472">Membrane</keyword>
<evidence type="ECO:0000313" key="3">
    <source>
        <dbReference type="Proteomes" id="UP000552097"/>
    </source>
</evidence>
<dbReference type="EMBL" id="JACHMO010000001">
    <property type="protein sequence ID" value="MBB5801357.1"/>
    <property type="molecule type" value="Genomic_DNA"/>
</dbReference>
<gene>
    <name evidence="2" type="ORF">F4560_001125</name>
</gene>
<sequence>MTDEPRLSAQQLIERLQPALSPWARVRAVTALVVGLAGAAFVAALWWTEPGPLPGRTQWAFALFTVFCLAWACYGTWLLSRRVPLFAAEHVVAAWLGLAAAIGTTALVVTVAVQRGAHPVGVPAIGVLVVALPAVLLVRARARRAALLRRKRELAGGDQR</sequence>
<keyword evidence="3" id="KW-1185">Reference proteome</keyword>
<protein>
    <recommendedName>
        <fullName evidence="4">Transmembrane transport protein</fullName>
    </recommendedName>
</protein>
<feature type="transmembrane region" description="Helical" evidence="1">
    <location>
        <begin position="120"/>
        <end position="142"/>
    </location>
</feature>
<dbReference type="AlphaFoldDB" id="A0A7W9LZ54"/>
<feature type="transmembrane region" description="Helical" evidence="1">
    <location>
        <begin position="59"/>
        <end position="79"/>
    </location>
</feature>
<organism evidence="2 3">
    <name type="scientific">Saccharothrix ecbatanensis</name>
    <dbReference type="NCBI Taxonomy" id="1105145"/>
    <lineage>
        <taxon>Bacteria</taxon>
        <taxon>Bacillati</taxon>
        <taxon>Actinomycetota</taxon>
        <taxon>Actinomycetes</taxon>
        <taxon>Pseudonocardiales</taxon>
        <taxon>Pseudonocardiaceae</taxon>
        <taxon>Saccharothrix</taxon>
    </lineage>
</organism>
<keyword evidence="1" id="KW-0812">Transmembrane</keyword>
<dbReference type="RefSeq" id="WP_184917071.1">
    <property type="nucleotide sequence ID" value="NZ_JACHMO010000001.1"/>
</dbReference>
<evidence type="ECO:0008006" key="4">
    <source>
        <dbReference type="Google" id="ProtNLM"/>
    </source>
</evidence>
<feature type="transmembrane region" description="Helical" evidence="1">
    <location>
        <begin position="91"/>
        <end position="114"/>
    </location>
</feature>
<evidence type="ECO:0000313" key="2">
    <source>
        <dbReference type="EMBL" id="MBB5801357.1"/>
    </source>
</evidence>
<name>A0A7W9LZ54_9PSEU</name>
<evidence type="ECO:0000256" key="1">
    <source>
        <dbReference type="SAM" id="Phobius"/>
    </source>
</evidence>